<keyword evidence="1" id="KW-0812">Transmembrane</keyword>
<keyword evidence="1" id="KW-1133">Transmembrane helix</keyword>
<dbReference type="AlphaFoldDB" id="J0CRG8"/>
<dbReference type="InParanoid" id="J0CRG8"/>
<keyword evidence="3" id="KW-1185">Reference proteome</keyword>
<gene>
    <name evidence="2" type="ORF">AURDEDRAFT_178047</name>
</gene>
<dbReference type="EMBL" id="JH688599">
    <property type="protein sequence ID" value="EJD32854.1"/>
    <property type="molecule type" value="Genomic_DNA"/>
</dbReference>
<evidence type="ECO:0008006" key="4">
    <source>
        <dbReference type="Google" id="ProtNLM"/>
    </source>
</evidence>
<reference evidence="3" key="1">
    <citation type="journal article" date="2012" name="Science">
        <title>The Paleozoic origin of enzymatic lignin decomposition reconstructed from 31 fungal genomes.</title>
        <authorList>
            <person name="Floudas D."/>
            <person name="Binder M."/>
            <person name="Riley R."/>
            <person name="Barry K."/>
            <person name="Blanchette R.A."/>
            <person name="Henrissat B."/>
            <person name="Martinez A.T."/>
            <person name="Otillar R."/>
            <person name="Spatafora J.W."/>
            <person name="Yadav J.S."/>
            <person name="Aerts A."/>
            <person name="Benoit I."/>
            <person name="Boyd A."/>
            <person name="Carlson A."/>
            <person name="Copeland A."/>
            <person name="Coutinho P.M."/>
            <person name="de Vries R.P."/>
            <person name="Ferreira P."/>
            <person name="Findley K."/>
            <person name="Foster B."/>
            <person name="Gaskell J."/>
            <person name="Glotzer D."/>
            <person name="Gorecki P."/>
            <person name="Heitman J."/>
            <person name="Hesse C."/>
            <person name="Hori C."/>
            <person name="Igarashi K."/>
            <person name="Jurgens J.A."/>
            <person name="Kallen N."/>
            <person name="Kersten P."/>
            <person name="Kohler A."/>
            <person name="Kuees U."/>
            <person name="Kumar T.K.A."/>
            <person name="Kuo A."/>
            <person name="LaButti K."/>
            <person name="Larrondo L.F."/>
            <person name="Lindquist E."/>
            <person name="Ling A."/>
            <person name="Lombard V."/>
            <person name="Lucas S."/>
            <person name="Lundell T."/>
            <person name="Martin R."/>
            <person name="McLaughlin D.J."/>
            <person name="Morgenstern I."/>
            <person name="Morin E."/>
            <person name="Murat C."/>
            <person name="Nagy L.G."/>
            <person name="Nolan M."/>
            <person name="Ohm R.A."/>
            <person name="Patyshakuliyeva A."/>
            <person name="Rokas A."/>
            <person name="Ruiz-Duenas F.J."/>
            <person name="Sabat G."/>
            <person name="Salamov A."/>
            <person name="Samejima M."/>
            <person name="Schmutz J."/>
            <person name="Slot J.C."/>
            <person name="St John F."/>
            <person name="Stenlid J."/>
            <person name="Sun H."/>
            <person name="Sun S."/>
            <person name="Syed K."/>
            <person name="Tsang A."/>
            <person name="Wiebenga A."/>
            <person name="Young D."/>
            <person name="Pisabarro A."/>
            <person name="Eastwood D.C."/>
            <person name="Martin F."/>
            <person name="Cullen D."/>
            <person name="Grigoriev I.V."/>
            <person name="Hibbett D.S."/>
        </authorList>
    </citation>
    <scope>NUCLEOTIDE SEQUENCE [LARGE SCALE GENOMIC DNA]</scope>
    <source>
        <strain evidence="3">TFB10046</strain>
    </source>
</reference>
<dbReference type="KEGG" id="adl:AURDEDRAFT_178047"/>
<name>J0CRG8_AURST</name>
<evidence type="ECO:0000313" key="3">
    <source>
        <dbReference type="Proteomes" id="UP000006514"/>
    </source>
</evidence>
<dbReference type="InterPro" id="IPR036259">
    <property type="entry name" value="MFS_trans_sf"/>
</dbReference>
<proteinExistence type="predicted"/>
<sequence length="163" mass="17906">MSYRQFIKMLANTAICAGDAPRPIDTFKMQARAFSLFQFAAYVGLFIGPLIGGALVTPTEQFPGCSLTAVFAFANLLWLNETLPDQTSDSSKQVPPSMKQIFASPAVIPVLINFLYCFLLNFLTTTRAYTARNLATQSSGISFFVTLIGVLQACWLLFVFPPL</sequence>
<protein>
    <recommendedName>
        <fullName evidence="4">Major facilitator superfamily (MFS) profile domain-containing protein</fullName>
    </recommendedName>
</protein>
<dbReference type="Proteomes" id="UP000006514">
    <property type="component" value="Unassembled WGS sequence"/>
</dbReference>
<evidence type="ECO:0000313" key="2">
    <source>
        <dbReference type="EMBL" id="EJD32854.1"/>
    </source>
</evidence>
<evidence type="ECO:0000256" key="1">
    <source>
        <dbReference type="SAM" id="Phobius"/>
    </source>
</evidence>
<dbReference type="SUPFAM" id="SSF103473">
    <property type="entry name" value="MFS general substrate transporter"/>
    <property type="match status" value="1"/>
</dbReference>
<feature type="transmembrane region" description="Helical" evidence="1">
    <location>
        <begin position="101"/>
        <end position="121"/>
    </location>
</feature>
<feature type="transmembrane region" description="Helical" evidence="1">
    <location>
        <begin position="141"/>
        <end position="160"/>
    </location>
</feature>
<accession>J0CRG8</accession>
<dbReference type="Gene3D" id="1.20.1250.20">
    <property type="entry name" value="MFS general substrate transporter like domains"/>
    <property type="match status" value="1"/>
</dbReference>
<organism evidence="2 3">
    <name type="scientific">Auricularia subglabra (strain TFB-10046 / SS5)</name>
    <name type="common">White-rot fungus</name>
    <name type="synonym">Auricularia delicata (strain TFB10046)</name>
    <dbReference type="NCBI Taxonomy" id="717982"/>
    <lineage>
        <taxon>Eukaryota</taxon>
        <taxon>Fungi</taxon>
        <taxon>Dikarya</taxon>
        <taxon>Basidiomycota</taxon>
        <taxon>Agaricomycotina</taxon>
        <taxon>Agaricomycetes</taxon>
        <taxon>Auriculariales</taxon>
        <taxon>Auriculariaceae</taxon>
        <taxon>Auricularia</taxon>
    </lineage>
</organism>
<keyword evidence="1" id="KW-0472">Membrane</keyword>
<feature type="transmembrane region" description="Helical" evidence="1">
    <location>
        <begin position="36"/>
        <end position="55"/>
    </location>
</feature>